<reference evidence="6" key="2">
    <citation type="journal article" date="2016" name="Int. J. Syst. Evol. Microbiol.">
        <title>Complete genome sequence and cell structure of Limnochorda pilosa, a Gram-negative spore-former within the phylum Firmicutes.</title>
        <authorList>
            <person name="Watanabe M."/>
            <person name="Kojima H."/>
            <person name="Fukui M."/>
        </authorList>
    </citation>
    <scope>NUCLEOTIDE SEQUENCE [LARGE SCALE GENOMIC DNA]</scope>
    <source>
        <strain evidence="6">HC45</strain>
    </source>
</reference>
<comment type="cofactor">
    <cofactor evidence="2">
        <name>FAD</name>
        <dbReference type="ChEBI" id="CHEBI:57692"/>
    </cofactor>
    <text evidence="2">Binds 1 FAD per dimer.</text>
</comment>
<accession>A0A0K2SG67</accession>
<protein>
    <submittedName>
        <fullName evidence="5">Electron transfer flavoprotein subunit alpha</fullName>
    </submittedName>
</protein>
<dbReference type="InterPro" id="IPR014730">
    <property type="entry name" value="ETF_a/b_N"/>
</dbReference>
<keyword evidence="2" id="KW-0285">Flavoprotein</keyword>
<feature type="binding site" evidence="2">
    <location>
        <position position="212"/>
    </location>
    <ligand>
        <name>FAD</name>
        <dbReference type="ChEBI" id="CHEBI:57692"/>
    </ligand>
</feature>
<keyword evidence="6" id="KW-1185">Reference proteome</keyword>
<feature type="binding site" evidence="2">
    <location>
        <begin position="269"/>
        <end position="276"/>
    </location>
    <ligand>
        <name>FAD</name>
        <dbReference type="ChEBI" id="CHEBI:57692"/>
    </ligand>
</feature>
<dbReference type="PIRSF" id="PIRSF000089">
    <property type="entry name" value="Electra_flavoP_a"/>
    <property type="match status" value="1"/>
</dbReference>
<feature type="binding site" evidence="2">
    <location>
        <begin position="252"/>
        <end position="256"/>
    </location>
    <ligand>
        <name>FAD</name>
        <dbReference type="ChEBI" id="CHEBI:57692"/>
    </ligand>
</feature>
<dbReference type="PANTHER" id="PTHR43153">
    <property type="entry name" value="ELECTRON TRANSFER FLAVOPROTEIN ALPHA"/>
    <property type="match status" value="1"/>
</dbReference>
<dbReference type="SUPFAM" id="SSF52467">
    <property type="entry name" value="DHS-like NAD/FAD-binding domain"/>
    <property type="match status" value="1"/>
</dbReference>
<dbReference type="GO" id="GO:0050660">
    <property type="term" value="F:flavin adenine dinucleotide binding"/>
    <property type="evidence" value="ECO:0007669"/>
    <property type="project" value="InterPro"/>
</dbReference>
<reference evidence="6" key="1">
    <citation type="submission" date="2015-07" db="EMBL/GenBank/DDBJ databases">
        <title>Complete genome sequence and phylogenetic analysis of Limnochorda pilosa.</title>
        <authorList>
            <person name="Watanabe M."/>
            <person name="Kojima H."/>
            <person name="Fukui M."/>
        </authorList>
    </citation>
    <scope>NUCLEOTIDE SEQUENCE [LARGE SCALE GENOMIC DNA]</scope>
    <source>
        <strain evidence="6">HC45</strain>
    </source>
</reference>
<proteinExistence type="inferred from homology"/>
<evidence type="ECO:0000313" key="6">
    <source>
        <dbReference type="Proteomes" id="UP000065807"/>
    </source>
</evidence>
<dbReference type="PATRIC" id="fig|1555112.3.peg.234"/>
<comment type="similarity">
    <text evidence="1">Belongs to the ETF alpha-subunit/FixB family.</text>
</comment>
<dbReference type="Pfam" id="PF00766">
    <property type="entry name" value="ETF_alpha"/>
    <property type="match status" value="1"/>
</dbReference>
<dbReference type="AlphaFoldDB" id="A0A0K2SG67"/>
<feature type="binding site" evidence="2">
    <location>
        <position position="290"/>
    </location>
    <ligand>
        <name>FAD</name>
        <dbReference type="ChEBI" id="CHEBI:57692"/>
    </ligand>
</feature>
<feature type="region of interest" description="Disordered" evidence="3">
    <location>
        <begin position="164"/>
        <end position="184"/>
    </location>
</feature>
<evidence type="ECO:0000256" key="2">
    <source>
        <dbReference type="PIRSR" id="PIRSR000089-1"/>
    </source>
</evidence>
<dbReference type="Pfam" id="PF01012">
    <property type="entry name" value="ETF"/>
    <property type="match status" value="1"/>
</dbReference>
<evidence type="ECO:0000256" key="3">
    <source>
        <dbReference type="SAM" id="MobiDB-lite"/>
    </source>
</evidence>
<gene>
    <name evidence="5" type="ORF">LIP_0228</name>
</gene>
<dbReference type="KEGG" id="lpil:LIP_0228"/>
<dbReference type="InterPro" id="IPR001308">
    <property type="entry name" value="ETF_a/FixB"/>
</dbReference>
<dbReference type="InterPro" id="IPR014729">
    <property type="entry name" value="Rossmann-like_a/b/a_fold"/>
</dbReference>
<dbReference type="Gene3D" id="3.40.50.1220">
    <property type="entry name" value="TPP-binding domain"/>
    <property type="match status" value="1"/>
</dbReference>
<feature type="domain" description="Electron transfer flavoprotein alpha/beta-subunit N-terminal" evidence="4">
    <location>
        <begin position="5"/>
        <end position="195"/>
    </location>
</feature>
<evidence type="ECO:0000259" key="4">
    <source>
        <dbReference type="SMART" id="SM00893"/>
    </source>
</evidence>
<dbReference type="PANTHER" id="PTHR43153:SF1">
    <property type="entry name" value="ELECTRON TRANSFER FLAVOPROTEIN SUBUNIT ALPHA, MITOCHONDRIAL"/>
    <property type="match status" value="1"/>
</dbReference>
<dbReference type="Proteomes" id="UP000065807">
    <property type="component" value="Chromosome"/>
</dbReference>
<evidence type="ECO:0000313" key="5">
    <source>
        <dbReference type="EMBL" id="BAS26085.1"/>
    </source>
</evidence>
<dbReference type="GO" id="GO:0009055">
    <property type="term" value="F:electron transfer activity"/>
    <property type="evidence" value="ECO:0007669"/>
    <property type="project" value="InterPro"/>
</dbReference>
<dbReference type="SUPFAM" id="SSF52402">
    <property type="entry name" value="Adenine nucleotide alpha hydrolases-like"/>
    <property type="match status" value="1"/>
</dbReference>
<dbReference type="InterPro" id="IPR029035">
    <property type="entry name" value="DHS-like_NAD/FAD-binding_dom"/>
</dbReference>
<dbReference type="Gene3D" id="3.40.50.620">
    <property type="entry name" value="HUPs"/>
    <property type="match status" value="1"/>
</dbReference>
<dbReference type="SMART" id="SM00893">
    <property type="entry name" value="ETF"/>
    <property type="match status" value="1"/>
</dbReference>
<dbReference type="STRING" id="1555112.LIP_0228"/>
<organism evidence="5 6">
    <name type="scientific">Limnochorda pilosa</name>
    <dbReference type="NCBI Taxonomy" id="1555112"/>
    <lineage>
        <taxon>Bacteria</taxon>
        <taxon>Bacillati</taxon>
        <taxon>Bacillota</taxon>
        <taxon>Limnochordia</taxon>
        <taxon>Limnochordales</taxon>
        <taxon>Limnochordaceae</taxon>
        <taxon>Limnochorda</taxon>
    </lineage>
</organism>
<keyword evidence="2" id="KW-0274">FAD</keyword>
<evidence type="ECO:0000256" key="1">
    <source>
        <dbReference type="ARBA" id="ARBA00005817"/>
    </source>
</evidence>
<dbReference type="RefSeq" id="WP_198409634.1">
    <property type="nucleotide sequence ID" value="NZ_AP014924.1"/>
</dbReference>
<name>A0A0K2SG67_LIMPI</name>
<dbReference type="EMBL" id="AP014924">
    <property type="protein sequence ID" value="BAS26085.1"/>
    <property type="molecule type" value="Genomic_DNA"/>
</dbReference>
<dbReference type="InterPro" id="IPR014731">
    <property type="entry name" value="ETF_asu_C"/>
</dbReference>
<sequence length="325" mass="33170">MLFVALTVPSEGIGRPGREVLGLARRLADGGAPGPVVAGIAGPGAAQAAAEAVGLGADRVVAVTGRGETADRTLLLRDLLAAWERAGGNAGWVLVPGDDAGRELAPRLAFRLNAGVVTDAVQVAWEGGRLETRRPVYGGKAVAALALQGQVGVIQVKDRAFDAAEPDPARTGQAEEIPAEGGSPRMKVVEQVREEVEGIPMEEAPVVVAGGRGMGGPEPFQTELNELARILGGAVGASLAAVDAGWVPPSYQVGQTGKSVAPNLYVAVGISGASQHVAGIAGAKHVVAINKDAEAPIFRVAELGLVGDWKEVLPAFIQAVRELRG</sequence>
<dbReference type="GO" id="GO:0033539">
    <property type="term" value="P:fatty acid beta-oxidation using acyl-CoA dehydrogenase"/>
    <property type="evidence" value="ECO:0007669"/>
    <property type="project" value="TreeGrafter"/>
</dbReference>